<evidence type="ECO:0000259" key="1">
    <source>
        <dbReference type="Pfam" id="PF15919"/>
    </source>
</evidence>
<protein>
    <submittedName>
        <fullName evidence="2">Type II toxin-antitoxin system HicB family antitoxin</fullName>
    </submittedName>
</protein>
<dbReference type="Pfam" id="PF15919">
    <property type="entry name" value="HicB_lk_antitox"/>
    <property type="match status" value="1"/>
</dbReference>
<evidence type="ECO:0000313" key="2">
    <source>
        <dbReference type="EMBL" id="MCW6037134.1"/>
    </source>
</evidence>
<dbReference type="RefSeq" id="WP_265264971.1">
    <property type="nucleotide sequence ID" value="NZ_JAIHOM010000058.1"/>
</dbReference>
<evidence type="ECO:0000313" key="3">
    <source>
        <dbReference type="Proteomes" id="UP001526426"/>
    </source>
</evidence>
<organism evidence="2 3">
    <name type="scientific">Spirulina subsalsa FACHB-351</name>
    <dbReference type="NCBI Taxonomy" id="234711"/>
    <lineage>
        <taxon>Bacteria</taxon>
        <taxon>Bacillati</taxon>
        <taxon>Cyanobacteriota</taxon>
        <taxon>Cyanophyceae</taxon>
        <taxon>Spirulinales</taxon>
        <taxon>Spirulinaceae</taxon>
        <taxon>Spirulina</taxon>
    </lineage>
</organism>
<dbReference type="EMBL" id="JAIHOM010000058">
    <property type="protein sequence ID" value="MCW6037134.1"/>
    <property type="molecule type" value="Genomic_DNA"/>
</dbReference>
<keyword evidence="3" id="KW-1185">Reference proteome</keyword>
<accession>A0ABT3L7R2</accession>
<dbReference type="InterPro" id="IPR051404">
    <property type="entry name" value="TA_system_antitoxin"/>
</dbReference>
<gene>
    <name evidence="2" type="ORF">K4A83_12765</name>
</gene>
<comment type="caution">
    <text evidence="2">The sequence shown here is derived from an EMBL/GenBank/DDBJ whole genome shotgun (WGS) entry which is preliminary data.</text>
</comment>
<name>A0ABT3L7R2_9CYAN</name>
<feature type="domain" description="HicB-like antitoxin of toxin-antitoxin system" evidence="1">
    <location>
        <begin position="5"/>
        <end position="57"/>
    </location>
</feature>
<reference evidence="2 3" key="1">
    <citation type="submission" date="2021-08" db="EMBL/GenBank/DDBJ databases">
        <title>Draft genome sequence of Spirulina subsalsa with high tolerance to salinity and hype-accumulation of phycocyanin.</title>
        <authorList>
            <person name="Pei H."/>
            <person name="Jiang L."/>
        </authorList>
    </citation>
    <scope>NUCLEOTIDE SEQUENCE [LARGE SCALE GENOMIC DNA]</scope>
    <source>
        <strain evidence="2 3">FACHB-351</strain>
    </source>
</reference>
<dbReference type="Gene3D" id="3.30.160.250">
    <property type="match status" value="1"/>
</dbReference>
<dbReference type="InterPro" id="IPR031807">
    <property type="entry name" value="HicB-like"/>
</dbReference>
<dbReference type="InterPro" id="IPR035069">
    <property type="entry name" value="TTHA1013/TTHA0281-like"/>
</dbReference>
<dbReference type="PANTHER" id="PTHR34504:SF2">
    <property type="entry name" value="UPF0150 PROTEIN SSL0259"/>
    <property type="match status" value="1"/>
</dbReference>
<sequence length="77" mass="9016">MKWRVILEPDPETNEWAIWCPELPGCISAGTTEQEALDNIREAIALYLQPDADVENICQRCRRDIANYLPNFYEFKQ</sequence>
<dbReference type="PANTHER" id="PTHR34504">
    <property type="entry name" value="ANTITOXIN HICB"/>
    <property type="match status" value="1"/>
</dbReference>
<dbReference type="SUPFAM" id="SSF143100">
    <property type="entry name" value="TTHA1013/TTHA0281-like"/>
    <property type="match status" value="1"/>
</dbReference>
<dbReference type="Proteomes" id="UP001526426">
    <property type="component" value="Unassembled WGS sequence"/>
</dbReference>
<proteinExistence type="predicted"/>